<evidence type="ECO:0000313" key="2">
    <source>
        <dbReference type="EMBL" id="CCC94244.1"/>
    </source>
</evidence>
<dbReference type="EMBL" id="HE575323">
    <property type="protein sequence ID" value="CCC94244.1"/>
    <property type="molecule type" value="Genomic_DNA"/>
</dbReference>
<gene>
    <name evidence="2" type="ORF">TCIL3000_10_10230</name>
</gene>
<evidence type="ECO:0000256" key="1">
    <source>
        <dbReference type="SAM" id="MobiDB-lite"/>
    </source>
</evidence>
<name>G0UXX7_TRYCI</name>
<dbReference type="AlphaFoldDB" id="G0UXX7"/>
<proteinExistence type="predicted"/>
<feature type="region of interest" description="Disordered" evidence="1">
    <location>
        <begin position="213"/>
        <end position="241"/>
    </location>
</feature>
<feature type="region of interest" description="Disordered" evidence="1">
    <location>
        <begin position="109"/>
        <end position="152"/>
    </location>
</feature>
<feature type="compositionally biased region" description="Basic and acidic residues" evidence="1">
    <location>
        <begin position="109"/>
        <end position="126"/>
    </location>
</feature>
<accession>G0UXX7</accession>
<protein>
    <submittedName>
        <fullName evidence="2">Uncharacterized protein</fullName>
    </submittedName>
</protein>
<organism evidence="2">
    <name type="scientific">Trypanosoma congolense (strain IL3000)</name>
    <dbReference type="NCBI Taxonomy" id="1068625"/>
    <lineage>
        <taxon>Eukaryota</taxon>
        <taxon>Discoba</taxon>
        <taxon>Euglenozoa</taxon>
        <taxon>Kinetoplastea</taxon>
        <taxon>Metakinetoplastina</taxon>
        <taxon>Trypanosomatida</taxon>
        <taxon>Trypanosomatidae</taxon>
        <taxon>Trypanosoma</taxon>
        <taxon>Nannomonas</taxon>
    </lineage>
</organism>
<reference evidence="2" key="1">
    <citation type="journal article" date="2012" name="Proc. Natl. Acad. Sci. U.S.A.">
        <title>Antigenic diversity is generated by distinct evolutionary mechanisms in African trypanosome species.</title>
        <authorList>
            <person name="Jackson A.P."/>
            <person name="Berry A."/>
            <person name="Aslett M."/>
            <person name="Allison H.C."/>
            <person name="Burton P."/>
            <person name="Vavrova-Anderson J."/>
            <person name="Brown R."/>
            <person name="Browne H."/>
            <person name="Corton N."/>
            <person name="Hauser H."/>
            <person name="Gamble J."/>
            <person name="Gilderthorp R."/>
            <person name="Marcello L."/>
            <person name="McQuillan J."/>
            <person name="Otto T.D."/>
            <person name="Quail M.A."/>
            <person name="Sanders M.J."/>
            <person name="van Tonder A."/>
            <person name="Ginger M.L."/>
            <person name="Field M.C."/>
            <person name="Barry J.D."/>
            <person name="Hertz-Fowler C."/>
            <person name="Berriman M."/>
        </authorList>
    </citation>
    <scope>NUCLEOTIDE SEQUENCE</scope>
    <source>
        <strain evidence="2">IL3000</strain>
    </source>
</reference>
<dbReference type="VEuPathDB" id="TriTrypDB:TcIL3000_10_10230"/>
<sequence length="241" mass="25961">MSCITISGFVIRLHSDFHNTFNPVYAFGASNGDGTVGLLDIGTNKLHVPYDAEGNIVVTPGTSYRMVYVNSRDFNQEVVPKGLKQDNKAADIGPAPRWIAGIPATASGEKKLSANVSKDRHPEVPTKKRKRSDPTPTLPSDKPGRYSVGNRWDPISAEETGCDLDDIPLIYTLLSHISSNRKTLKQVTSADTETTLSLRTPKSKTPRNVQIVADNGKEGTLDSVISVGDSGSAEPTGRVQS</sequence>